<evidence type="ECO:0000256" key="1">
    <source>
        <dbReference type="SAM" id="MobiDB-lite"/>
    </source>
</evidence>
<proteinExistence type="predicted"/>
<protein>
    <submittedName>
        <fullName evidence="4">Uncharacterized protein LOC106749967 isoform X1</fullName>
    </submittedName>
</protein>
<keyword evidence="3" id="KW-1185">Reference proteome</keyword>
<gene>
    <name evidence="4" type="primary">LOC106749967</name>
</gene>
<feature type="compositionally biased region" description="Basic and acidic residues" evidence="1">
    <location>
        <begin position="702"/>
        <end position="722"/>
    </location>
</feature>
<dbReference type="RefSeq" id="XP_014485450.1">
    <property type="nucleotide sequence ID" value="XM_014629964.1"/>
</dbReference>
<sequence>MAINMMTPLTSPSRATMTMVNNSKEYYSFHVNVCDDTFTCDERKKRLIIPSGQSLTQENLRQKLYDQFGIKKDSCISYIDGDGDDLPIESECEFQEALKLAKTFVPNKGLVLVVRPWKLTRWNNILDMEQCNKTTKCQDTQNIENIEKMTQNCASDLNSMTHAMTDLVSKMCEKQLGVFPSNTWFEIDDSNVSSQRHSSQVLHKDTSPPPWFIEYMESMKKEMVSTITQEVVEQMTEMLDKRLDSFTSSLFNETSQYKRRSHSSLSKRHSRYSFESHSNEKNQKRINVQDEGQFSDASIERVDEPQDMNVNVNVKDHDRQLQQAKLYLHDLDNIKGQIHELLKEKQYYRVDDMTNNLDTGINRQDRRESIQSVNDNNVQEDIASPVCCMTSDALKILDGEFRMNCSITGNRALNMDSSHENTWCNDLMEDIDRISHYSGCSILSDEREHMDTFVMVEMPMPENVDPSLKHPKVSSAAELQQRDNSRDSPSFELLSETPSPRSSSYICEEHFVNVFSANEKDLQTSVVNSNSAVSSAYMVDIHGKIYNEHVPTTPGTNIEFEKRSDGIYSFVAETLPVREIDSSMSKLSHAEQQTFSEQKSSQYNTTNLNNERNQLPNYSRAADDQHHLPAETFYWKMHSQSQTDASDFVQSFHSHTTSVTDNNNDLFYQPTNYVEQKTAIKNTQKSTTTTTTSPRKATQYNTRDKRSSRVRADETRCDDTGKFVRPQQSNRPSGFDNCSNGSRRTSEQLPNATADPVLILPEALLTMATQMGSIAYVTARDMFDKLRSHTKDDPVKRRRVKLNTTTQSSFSSATHRPVNQS</sequence>
<feature type="region of interest" description="Disordered" evidence="1">
    <location>
        <begin position="585"/>
        <end position="614"/>
    </location>
</feature>
<feature type="region of interest" description="Disordered" evidence="1">
    <location>
        <begin position="461"/>
        <end position="502"/>
    </location>
</feature>
<feature type="compositionally biased region" description="Basic and acidic residues" evidence="1">
    <location>
        <begin position="272"/>
        <end position="283"/>
    </location>
</feature>
<name>A0A6P3Y3L6_DINQU</name>
<dbReference type="AlphaFoldDB" id="A0A6P3Y3L6"/>
<feature type="domain" description="PB1" evidence="2">
    <location>
        <begin position="46"/>
        <end position="111"/>
    </location>
</feature>
<dbReference type="KEGG" id="dqu:106749967"/>
<dbReference type="GeneID" id="106749967"/>
<evidence type="ECO:0000313" key="3">
    <source>
        <dbReference type="Proteomes" id="UP000515204"/>
    </source>
</evidence>
<dbReference type="Gene3D" id="3.10.20.90">
    <property type="entry name" value="Phosphatidylinositol 3-kinase Catalytic Subunit, Chain A, domain 1"/>
    <property type="match status" value="1"/>
</dbReference>
<feature type="region of interest" description="Disordered" evidence="1">
    <location>
        <begin position="789"/>
        <end position="821"/>
    </location>
</feature>
<feature type="compositionally biased region" description="Polar residues" evidence="1">
    <location>
        <begin position="726"/>
        <end position="750"/>
    </location>
</feature>
<organism evidence="3 4">
    <name type="scientific">Dinoponera quadriceps</name>
    <name type="common">South American ant</name>
    <dbReference type="NCBI Taxonomy" id="609295"/>
    <lineage>
        <taxon>Eukaryota</taxon>
        <taxon>Metazoa</taxon>
        <taxon>Ecdysozoa</taxon>
        <taxon>Arthropoda</taxon>
        <taxon>Hexapoda</taxon>
        <taxon>Insecta</taxon>
        <taxon>Pterygota</taxon>
        <taxon>Neoptera</taxon>
        <taxon>Endopterygota</taxon>
        <taxon>Hymenoptera</taxon>
        <taxon>Apocrita</taxon>
        <taxon>Aculeata</taxon>
        <taxon>Formicoidea</taxon>
        <taxon>Formicidae</taxon>
        <taxon>Ponerinae</taxon>
        <taxon>Ponerini</taxon>
        <taxon>Dinoponera</taxon>
    </lineage>
</organism>
<feature type="compositionally biased region" description="Basic residues" evidence="1">
    <location>
        <begin position="257"/>
        <end position="271"/>
    </location>
</feature>
<feature type="region of interest" description="Disordered" evidence="1">
    <location>
        <begin position="257"/>
        <end position="294"/>
    </location>
</feature>
<dbReference type="Pfam" id="PF00564">
    <property type="entry name" value="PB1"/>
    <property type="match status" value="1"/>
</dbReference>
<evidence type="ECO:0000313" key="4">
    <source>
        <dbReference type="RefSeq" id="XP_014485450.1"/>
    </source>
</evidence>
<evidence type="ECO:0000259" key="2">
    <source>
        <dbReference type="Pfam" id="PF00564"/>
    </source>
</evidence>
<dbReference type="Proteomes" id="UP000515204">
    <property type="component" value="Unplaced"/>
</dbReference>
<dbReference type="OrthoDB" id="661148at2759"/>
<feature type="region of interest" description="Disordered" evidence="1">
    <location>
        <begin position="678"/>
        <end position="750"/>
    </location>
</feature>
<reference evidence="4" key="1">
    <citation type="submission" date="2025-08" db="UniProtKB">
        <authorList>
            <consortium name="RefSeq"/>
        </authorList>
    </citation>
    <scope>IDENTIFICATION</scope>
</reference>
<dbReference type="InterPro" id="IPR000270">
    <property type="entry name" value="PB1_dom"/>
</dbReference>
<dbReference type="SUPFAM" id="SSF54277">
    <property type="entry name" value="CAD &amp; PB1 domains"/>
    <property type="match status" value="1"/>
</dbReference>
<feature type="compositionally biased region" description="Polar residues" evidence="1">
    <location>
        <begin position="802"/>
        <end position="821"/>
    </location>
</feature>
<accession>A0A6P3Y3L6</accession>